<accession>A0A9W4XS46</accession>
<gene>
    <name evidence="3" type="ORF">PDIGIT_LOCUS8625</name>
</gene>
<dbReference type="OrthoDB" id="10600744at2759"/>
<feature type="transmembrane region" description="Helical" evidence="2">
    <location>
        <begin position="68"/>
        <end position="87"/>
    </location>
</feature>
<sequence length="261" mass="29111">MPSTFLRTLATLLMATWQTAMRLVGLTSSHLAALPNKELQAAALLLVPTILLILIQEPEFILIPARQLRVGVFAMTCGFLTCWLTILCKDKMEDSKRIQVWLNGPTYPSMPAEYEKDDEKQDLDASTILSPPSASIVTHASGVIGPSPHPNRARNIAEKALKRTHSSGVLGPSPHQNRFRNLTEKLLAKSPLKWTNSGKSDATEEGDDKDMGDDEAEAEAKKDEESEKPQERPKRSYWDTNTHTLAWMEIPDDDNAARMYM</sequence>
<evidence type="ECO:0000256" key="1">
    <source>
        <dbReference type="SAM" id="MobiDB-lite"/>
    </source>
</evidence>
<name>A0A9W4XS46_9PLEO</name>
<feature type="region of interest" description="Disordered" evidence="1">
    <location>
        <begin position="190"/>
        <end position="261"/>
    </location>
</feature>
<keyword evidence="2" id="KW-0812">Transmembrane</keyword>
<feature type="compositionally biased region" description="Acidic residues" evidence="1">
    <location>
        <begin position="203"/>
        <end position="217"/>
    </location>
</feature>
<dbReference type="EMBL" id="CAOQHR010000005">
    <property type="protein sequence ID" value="CAI6335541.1"/>
    <property type="molecule type" value="Genomic_DNA"/>
</dbReference>
<dbReference type="Proteomes" id="UP001152607">
    <property type="component" value="Unassembled WGS sequence"/>
</dbReference>
<dbReference type="AlphaFoldDB" id="A0A9W4XS46"/>
<evidence type="ECO:0000313" key="4">
    <source>
        <dbReference type="Proteomes" id="UP001152607"/>
    </source>
</evidence>
<proteinExistence type="predicted"/>
<feature type="transmembrane region" description="Helical" evidence="2">
    <location>
        <begin position="39"/>
        <end position="56"/>
    </location>
</feature>
<keyword evidence="2" id="KW-1133">Transmembrane helix</keyword>
<keyword evidence="2" id="KW-0472">Membrane</keyword>
<evidence type="ECO:0000256" key="2">
    <source>
        <dbReference type="SAM" id="Phobius"/>
    </source>
</evidence>
<organism evidence="3 4">
    <name type="scientific">Periconia digitata</name>
    <dbReference type="NCBI Taxonomy" id="1303443"/>
    <lineage>
        <taxon>Eukaryota</taxon>
        <taxon>Fungi</taxon>
        <taxon>Dikarya</taxon>
        <taxon>Ascomycota</taxon>
        <taxon>Pezizomycotina</taxon>
        <taxon>Dothideomycetes</taxon>
        <taxon>Pleosporomycetidae</taxon>
        <taxon>Pleosporales</taxon>
        <taxon>Massarineae</taxon>
        <taxon>Periconiaceae</taxon>
        <taxon>Periconia</taxon>
    </lineage>
</organism>
<protein>
    <submittedName>
        <fullName evidence="3">Uncharacterized protein</fullName>
    </submittedName>
</protein>
<reference evidence="3" key="1">
    <citation type="submission" date="2023-01" db="EMBL/GenBank/DDBJ databases">
        <authorList>
            <person name="Van Ghelder C."/>
            <person name="Rancurel C."/>
        </authorList>
    </citation>
    <scope>NUCLEOTIDE SEQUENCE</scope>
    <source>
        <strain evidence="3">CNCM I-4278</strain>
    </source>
</reference>
<comment type="caution">
    <text evidence="3">The sequence shown here is derived from an EMBL/GenBank/DDBJ whole genome shotgun (WGS) entry which is preliminary data.</text>
</comment>
<keyword evidence="4" id="KW-1185">Reference proteome</keyword>
<evidence type="ECO:0000313" key="3">
    <source>
        <dbReference type="EMBL" id="CAI6335541.1"/>
    </source>
</evidence>
<feature type="compositionally biased region" description="Basic and acidic residues" evidence="1">
    <location>
        <begin position="218"/>
        <end position="237"/>
    </location>
</feature>